<evidence type="ECO:0000313" key="1">
    <source>
        <dbReference type="EMBL" id="TWI04698.1"/>
    </source>
</evidence>
<sequence>MTSSSVKYDFTVDLSDRSTSHSLLHHLVADEGKAGMQILEVGCSSGYIGATLAAKGHRVTGVELDPVAAKAASSVLYEVHAGDAESFFAQHPDRRYDAIVLGDVLEHMVDPVATLRLCVAHLVDGGAAAISLPCVTHGSVRAMLLEGRWDYADYGLLDRTHLRFFSHNDVAELLSAAGLRIDRLHATMLSIETASQEYGMALRPQSMAAVETLADDDALLDFQYVALARPERSGIAADALLTQNLAVPVQRAPRPRRPGDKSSAQRLRIWLMKALLARIARRRYRGFA</sequence>
<dbReference type="SUPFAM" id="SSF53335">
    <property type="entry name" value="S-adenosyl-L-methionine-dependent methyltransferases"/>
    <property type="match status" value="1"/>
</dbReference>
<dbReference type="InterPro" id="IPR029063">
    <property type="entry name" value="SAM-dependent_MTases_sf"/>
</dbReference>
<protein>
    <submittedName>
        <fullName evidence="1">Methyltransferase family protein</fullName>
    </submittedName>
</protein>
<dbReference type="PANTHER" id="PTHR43861">
    <property type="entry name" value="TRANS-ACONITATE 2-METHYLTRANSFERASE-RELATED"/>
    <property type="match status" value="1"/>
</dbReference>
<proteinExistence type="predicted"/>
<gene>
    <name evidence="1" type="ORF">IP90_00833</name>
</gene>
<reference evidence="1 2" key="1">
    <citation type="journal article" date="2015" name="Stand. Genomic Sci.">
        <title>Genomic Encyclopedia of Bacterial and Archaeal Type Strains, Phase III: the genomes of soil and plant-associated and newly described type strains.</title>
        <authorList>
            <person name="Whitman W.B."/>
            <person name="Woyke T."/>
            <person name="Klenk H.P."/>
            <person name="Zhou Y."/>
            <person name="Lilburn T.G."/>
            <person name="Beck B.J."/>
            <person name="De Vos P."/>
            <person name="Vandamme P."/>
            <person name="Eisen J.A."/>
            <person name="Garrity G."/>
            <person name="Hugenholtz P."/>
            <person name="Kyrpides N.C."/>
        </authorList>
    </citation>
    <scope>NUCLEOTIDE SEQUENCE [LARGE SCALE GENOMIC DNA]</scope>
    <source>
        <strain evidence="1 2">CGMCC 1.10821</strain>
    </source>
</reference>
<organism evidence="1 2">
    <name type="scientific">Luteimonas cucumeris</name>
    <dbReference type="NCBI Taxonomy" id="985012"/>
    <lineage>
        <taxon>Bacteria</taxon>
        <taxon>Pseudomonadati</taxon>
        <taxon>Pseudomonadota</taxon>
        <taxon>Gammaproteobacteria</taxon>
        <taxon>Lysobacterales</taxon>
        <taxon>Lysobacteraceae</taxon>
        <taxon>Luteimonas</taxon>
    </lineage>
</organism>
<dbReference type="EMBL" id="VLKN01000002">
    <property type="protein sequence ID" value="TWI04698.1"/>
    <property type="molecule type" value="Genomic_DNA"/>
</dbReference>
<dbReference type="AlphaFoldDB" id="A0A562LAR4"/>
<dbReference type="GO" id="GO:0008168">
    <property type="term" value="F:methyltransferase activity"/>
    <property type="evidence" value="ECO:0007669"/>
    <property type="project" value="UniProtKB-KW"/>
</dbReference>
<accession>A0A562LAR4</accession>
<dbReference type="OrthoDB" id="9810247at2"/>
<dbReference type="RefSeq" id="WP_158635263.1">
    <property type="nucleotide sequence ID" value="NZ_VLKN01000002.1"/>
</dbReference>
<keyword evidence="2" id="KW-1185">Reference proteome</keyword>
<comment type="caution">
    <text evidence="1">The sequence shown here is derived from an EMBL/GenBank/DDBJ whole genome shotgun (WGS) entry which is preliminary data.</text>
</comment>
<name>A0A562LAR4_9GAMM</name>
<dbReference type="Pfam" id="PF13489">
    <property type="entry name" value="Methyltransf_23"/>
    <property type="match status" value="1"/>
</dbReference>
<dbReference type="Proteomes" id="UP000315167">
    <property type="component" value="Unassembled WGS sequence"/>
</dbReference>
<dbReference type="CDD" id="cd02440">
    <property type="entry name" value="AdoMet_MTases"/>
    <property type="match status" value="1"/>
</dbReference>
<evidence type="ECO:0000313" key="2">
    <source>
        <dbReference type="Proteomes" id="UP000315167"/>
    </source>
</evidence>
<dbReference type="Gene3D" id="3.40.50.150">
    <property type="entry name" value="Vaccinia Virus protein VP39"/>
    <property type="match status" value="1"/>
</dbReference>
<dbReference type="GO" id="GO:0032259">
    <property type="term" value="P:methylation"/>
    <property type="evidence" value="ECO:0007669"/>
    <property type="project" value="UniProtKB-KW"/>
</dbReference>
<keyword evidence="1" id="KW-0808">Transferase</keyword>
<keyword evidence="1" id="KW-0489">Methyltransferase</keyword>